<evidence type="ECO:0000256" key="6">
    <source>
        <dbReference type="SAM" id="Phobius"/>
    </source>
</evidence>
<feature type="transmembrane region" description="Helical" evidence="6">
    <location>
        <begin position="84"/>
        <end position="102"/>
    </location>
</feature>
<evidence type="ECO:0000256" key="3">
    <source>
        <dbReference type="ARBA" id="ARBA00022989"/>
    </source>
</evidence>
<dbReference type="OrthoDB" id="420606at2759"/>
<dbReference type="AlphaFoldDB" id="A0A0G4F432"/>
<evidence type="ECO:0000313" key="8">
    <source>
        <dbReference type="Proteomes" id="UP000041254"/>
    </source>
</evidence>
<dbReference type="InterPro" id="IPR051085">
    <property type="entry name" value="MB_O-acyltransferase"/>
</dbReference>
<feature type="transmembrane region" description="Helical" evidence="6">
    <location>
        <begin position="358"/>
        <end position="380"/>
    </location>
</feature>
<dbReference type="PANTHER" id="PTHR13285">
    <property type="entry name" value="ACYLTRANSFERASE"/>
    <property type="match status" value="1"/>
</dbReference>
<dbReference type="OMA" id="NMWAVFT"/>
<name>A0A0G4F432_VITBC</name>
<feature type="transmembrane region" description="Helical" evidence="6">
    <location>
        <begin position="432"/>
        <end position="458"/>
    </location>
</feature>
<keyword evidence="2 6" id="KW-0812">Transmembrane</keyword>
<evidence type="ECO:0000313" key="7">
    <source>
        <dbReference type="EMBL" id="CEM06476.1"/>
    </source>
</evidence>
<dbReference type="Proteomes" id="UP000041254">
    <property type="component" value="Unassembled WGS sequence"/>
</dbReference>
<dbReference type="STRING" id="1169540.A0A0G4F432"/>
<evidence type="ECO:0000256" key="5">
    <source>
        <dbReference type="SAM" id="MobiDB-lite"/>
    </source>
</evidence>
<dbReference type="EMBL" id="CDMY01000366">
    <property type="protein sequence ID" value="CEM06476.1"/>
    <property type="molecule type" value="Genomic_DNA"/>
</dbReference>
<feature type="transmembrane region" description="Helical" evidence="6">
    <location>
        <begin position="166"/>
        <end position="184"/>
    </location>
</feature>
<evidence type="ECO:0000256" key="1">
    <source>
        <dbReference type="ARBA" id="ARBA00004141"/>
    </source>
</evidence>
<feature type="transmembrane region" description="Helical" evidence="6">
    <location>
        <begin position="326"/>
        <end position="346"/>
    </location>
</feature>
<feature type="transmembrane region" description="Helical" evidence="6">
    <location>
        <begin position="464"/>
        <end position="481"/>
    </location>
</feature>
<feature type="transmembrane region" description="Helical" evidence="6">
    <location>
        <begin position="284"/>
        <end position="305"/>
    </location>
</feature>
<sequence>MMKSQPHDPSPPLSWPTLELCYHLLVAVVLLPLLMVIYGWQTRASMLSWLADSHWDVTRMRLLGVARSSLLKLPYDNYDLQWRAFRGSLVLLSVVALVHVIVGREVRGWRRKDASTRGGWVTGALVYQLVVGLIYLSYLHGAGALFTLLFVMINYAFSRMAASERVSAGVPGLTWAMSIGLLFLNDRFGGYKWAWLDPRLGFLDGLKGESRWHVHFPIVSLRMISFNMDAFWSARASSKEAVAVELKERKAAGDGWCADGGAAAVPLTLRERERGHRPLSDYHLLGYLAYVVYSPLYLAGPILTYNAFISQMASPAHPPRRHLAMYLARWVACVLLMDAFLCVNWSNALISNQRMFHQWAHVGVGQLAVGAFTTLGFIWLKFLVIWRFFRLWAMADGVETHENMGRCVYNNYSTEEFWRTWHRSFNQWLVRYIYLPLGGGKWKALNIWVVFAYVAVWHDIRLKLISWAALLCAILVPELLARRLWHTAVTKGARAKWSRRVVAAAGALNVYGMMAANLCGFACGLEGLRLLVERLMTAEGVAVLAVSYAILFSLVNVMLWIRQTEEGETRDGMVSRPVQDRQTHTFRAGE</sequence>
<organism evidence="7 8">
    <name type="scientific">Vitrella brassicaformis (strain CCMP3155)</name>
    <dbReference type="NCBI Taxonomy" id="1169540"/>
    <lineage>
        <taxon>Eukaryota</taxon>
        <taxon>Sar</taxon>
        <taxon>Alveolata</taxon>
        <taxon>Colpodellida</taxon>
        <taxon>Vitrellaceae</taxon>
        <taxon>Vitrella</taxon>
    </lineage>
</organism>
<evidence type="ECO:0000256" key="4">
    <source>
        <dbReference type="ARBA" id="ARBA00023136"/>
    </source>
</evidence>
<protein>
    <submittedName>
        <fullName evidence="7">Uncharacterized protein</fullName>
    </submittedName>
</protein>
<dbReference type="InterPro" id="IPR004299">
    <property type="entry name" value="MBOAT_fam"/>
</dbReference>
<feature type="transmembrane region" description="Helical" evidence="6">
    <location>
        <begin position="501"/>
        <end position="528"/>
    </location>
</feature>
<evidence type="ECO:0000256" key="2">
    <source>
        <dbReference type="ARBA" id="ARBA00022692"/>
    </source>
</evidence>
<keyword evidence="4 6" id="KW-0472">Membrane</keyword>
<feature type="region of interest" description="Disordered" evidence="5">
    <location>
        <begin position="571"/>
        <end position="590"/>
    </location>
</feature>
<proteinExistence type="predicted"/>
<feature type="transmembrane region" description="Helical" evidence="6">
    <location>
        <begin position="540"/>
        <end position="561"/>
    </location>
</feature>
<keyword evidence="8" id="KW-1185">Reference proteome</keyword>
<feature type="transmembrane region" description="Helical" evidence="6">
    <location>
        <begin position="141"/>
        <end position="157"/>
    </location>
</feature>
<keyword evidence="3 6" id="KW-1133">Transmembrane helix</keyword>
<dbReference type="GO" id="GO:0016746">
    <property type="term" value="F:acyltransferase activity"/>
    <property type="evidence" value="ECO:0007669"/>
    <property type="project" value="TreeGrafter"/>
</dbReference>
<accession>A0A0G4F432</accession>
<gene>
    <name evidence="7" type="ORF">Vbra_5668</name>
</gene>
<dbReference type="PANTHER" id="PTHR13285:SF18">
    <property type="entry name" value="PROTEIN-CYSTEINE N-PALMITOYLTRANSFERASE RASP"/>
    <property type="match status" value="1"/>
</dbReference>
<dbReference type="Pfam" id="PF03062">
    <property type="entry name" value="MBOAT"/>
    <property type="match status" value="1"/>
</dbReference>
<dbReference type="VEuPathDB" id="CryptoDB:Vbra_5668"/>
<dbReference type="GO" id="GO:0005783">
    <property type="term" value="C:endoplasmic reticulum"/>
    <property type="evidence" value="ECO:0007669"/>
    <property type="project" value="TreeGrafter"/>
</dbReference>
<feature type="transmembrane region" description="Helical" evidence="6">
    <location>
        <begin position="20"/>
        <end position="40"/>
    </location>
</feature>
<comment type="subcellular location">
    <subcellularLocation>
        <location evidence="1">Membrane</location>
        <topology evidence="1">Multi-pass membrane protein</topology>
    </subcellularLocation>
</comment>
<reference evidence="7 8" key="1">
    <citation type="submission" date="2014-11" db="EMBL/GenBank/DDBJ databases">
        <authorList>
            <person name="Zhu J."/>
            <person name="Qi W."/>
            <person name="Song R."/>
        </authorList>
    </citation>
    <scope>NUCLEOTIDE SEQUENCE [LARGE SCALE GENOMIC DNA]</scope>
</reference>
<dbReference type="InParanoid" id="A0A0G4F432"/>
<dbReference type="GO" id="GO:0016020">
    <property type="term" value="C:membrane"/>
    <property type="evidence" value="ECO:0007669"/>
    <property type="project" value="UniProtKB-SubCell"/>
</dbReference>